<dbReference type="AlphaFoldDB" id="A0A8H4RA37"/>
<sequence length="447" mass="51010">MKRIQKGNVPKSFDVAVCINLLLVTSQEDISRMPWVQSRPRVKLTIKLVSSLVSLPYPGINAGSTSGLIVFKYTESRKAIARCGYDYYSDRQQGRNYDIEVVKRGLWSHKAYSSSSILEIYLSVAGAACFQGSIIEWCKDHRRHHRYVDTDQDPYSINKGFWHAHMGWLLWKQTSKRNEVDVSDLQSNPIAAWQDRNFSTIAILAGLVFPTIVAGIFWGDWKGGLVYAGILRIFFFQQATFCVNSLAHWLGSQPFDDTHSPRDHIFTALVTFGEGYHNFHHEFPFDYRNGIKWHQYDPSKWMIFTWEKLGLASQLKRFSSIAIKKGEFKQKQKQLEILRTTIDWGTPISQLPQFTPDEFSVAIRNGEKFLVIEGVVYDVQSFIDAHPGGTKAINSCVGKNATRAFNGGIYFHSNAARNLLDDFRIGTLVSDVPENRFKEDEKAVEIS</sequence>
<dbReference type="InterPro" id="IPR005804">
    <property type="entry name" value="FA_desaturase_dom"/>
</dbReference>
<evidence type="ECO:0000259" key="15">
    <source>
        <dbReference type="PROSITE" id="PS50255"/>
    </source>
</evidence>
<dbReference type="Pfam" id="PF00487">
    <property type="entry name" value="FA_desaturase"/>
    <property type="match status" value="1"/>
</dbReference>
<keyword evidence="5 14" id="KW-0812">Transmembrane</keyword>
<dbReference type="GO" id="GO:0005789">
    <property type="term" value="C:endoplasmic reticulum membrane"/>
    <property type="evidence" value="ECO:0007669"/>
    <property type="project" value="TreeGrafter"/>
</dbReference>
<dbReference type="InterPro" id="IPR015876">
    <property type="entry name" value="Acyl-CoA_DS"/>
</dbReference>
<keyword evidence="10 14" id="KW-0408">Iron</keyword>
<keyword evidence="11" id="KW-0443">Lipid metabolism</keyword>
<evidence type="ECO:0000256" key="5">
    <source>
        <dbReference type="ARBA" id="ARBA00022692"/>
    </source>
</evidence>
<evidence type="ECO:0000256" key="9">
    <source>
        <dbReference type="ARBA" id="ARBA00023002"/>
    </source>
</evidence>
<protein>
    <recommendedName>
        <fullName evidence="15">Cytochrome b5 heme-binding domain-containing protein</fullName>
    </recommendedName>
</protein>
<dbReference type="GO" id="GO:0004768">
    <property type="term" value="F:stearoyl-CoA 9-desaturase activity"/>
    <property type="evidence" value="ECO:0007669"/>
    <property type="project" value="TreeGrafter"/>
</dbReference>
<gene>
    <name evidence="16" type="ORF">G7Y89_g13182</name>
</gene>
<evidence type="ECO:0000256" key="12">
    <source>
        <dbReference type="ARBA" id="ARBA00023136"/>
    </source>
</evidence>
<dbReference type="InterPro" id="IPR001199">
    <property type="entry name" value="Cyt_B5-like_heme/steroid-bd"/>
</dbReference>
<dbReference type="PROSITE" id="PS00476">
    <property type="entry name" value="FATTY_ACID_DESATUR_1"/>
    <property type="match status" value="1"/>
</dbReference>
<evidence type="ECO:0000256" key="14">
    <source>
        <dbReference type="RuleBase" id="RU362121"/>
    </source>
</evidence>
<dbReference type="GO" id="GO:0005506">
    <property type="term" value="F:iron ion binding"/>
    <property type="evidence" value="ECO:0007669"/>
    <property type="project" value="TreeGrafter"/>
</dbReference>
<dbReference type="OrthoDB" id="10260134at2759"/>
<dbReference type="PANTHER" id="PTHR11351:SF31">
    <property type="entry name" value="DESATURASE 1, ISOFORM A-RELATED"/>
    <property type="match status" value="1"/>
</dbReference>
<keyword evidence="3" id="KW-0444">Lipid biosynthesis</keyword>
<keyword evidence="6 14" id="KW-0479">Metal-binding</keyword>
<keyword evidence="17" id="KW-1185">Reference proteome</keyword>
<evidence type="ECO:0000256" key="6">
    <source>
        <dbReference type="ARBA" id="ARBA00022723"/>
    </source>
</evidence>
<feature type="domain" description="Cytochrome b5 heme-binding" evidence="15">
    <location>
        <begin position="351"/>
        <end position="429"/>
    </location>
</feature>
<dbReference type="SUPFAM" id="SSF55856">
    <property type="entry name" value="Cytochrome b5-like heme/steroid binding domain"/>
    <property type="match status" value="1"/>
</dbReference>
<comment type="similarity">
    <text evidence="2">Belongs to the fatty acid desaturase type 1 family.</text>
</comment>
<evidence type="ECO:0000256" key="11">
    <source>
        <dbReference type="ARBA" id="ARBA00023098"/>
    </source>
</evidence>
<evidence type="ECO:0000256" key="10">
    <source>
        <dbReference type="ARBA" id="ARBA00023004"/>
    </source>
</evidence>
<dbReference type="CDD" id="cd03505">
    <property type="entry name" value="Delta9-FADS-like"/>
    <property type="match status" value="1"/>
</dbReference>
<dbReference type="GO" id="GO:0020037">
    <property type="term" value="F:heme binding"/>
    <property type="evidence" value="ECO:0007669"/>
    <property type="project" value="UniProtKB-UniRule"/>
</dbReference>
<dbReference type="Gene3D" id="3.10.120.10">
    <property type="entry name" value="Cytochrome b5-like heme/steroid binding domain"/>
    <property type="match status" value="1"/>
</dbReference>
<reference evidence="16 17" key="1">
    <citation type="submission" date="2020-03" db="EMBL/GenBank/DDBJ databases">
        <title>Draft Genome Sequence of Cudoniella acicularis.</title>
        <authorList>
            <person name="Buettner E."/>
            <person name="Kellner H."/>
        </authorList>
    </citation>
    <scope>NUCLEOTIDE SEQUENCE [LARGE SCALE GENOMIC DNA]</scope>
    <source>
        <strain evidence="16 17">DSM 108380</strain>
    </source>
</reference>
<comment type="similarity">
    <text evidence="14">Belongs to the cytochrome b5 family.</text>
</comment>
<dbReference type="InterPro" id="IPR018506">
    <property type="entry name" value="Cyt_B5_heme-BS"/>
</dbReference>
<keyword evidence="8 14" id="KW-1133">Transmembrane helix</keyword>
<dbReference type="SMART" id="SM01117">
    <property type="entry name" value="Cyt-b5"/>
    <property type="match status" value="1"/>
</dbReference>
<evidence type="ECO:0000256" key="2">
    <source>
        <dbReference type="ARBA" id="ARBA00009295"/>
    </source>
</evidence>
<dbReference type="PANTHER" id="PTHR11351">
    <property type="entry name" value="ACYL-COA DESATURASE"/>
    <property type="match status" value="1"/>
</dbReference>
<keyword evidence="9" id="KW-0560">Oxidoreductase</keyword>
<feature type="transmembrane region" description="Helical" evidence="14">
    <location>
        <begin position="198"/>
        <end position="219"/>
    </location>
</feature>
<evidence type="ECO:0000313" key="17">
    <source>
        <dbReference type="Proteomes" id="UP000566819"/>
    </source>
</evidence>
<accession>A0A8H4RA37</accession>
<dbReference type="PRINTS" id="PR00075">
    <property type="entry name" value="FACDDSATRASE"/>
</dbReference>
<evidence type="ECO:0000256" key="1">
    <source>
        <dbReference type="ARBA" id="ARBA00004141"/>
    </source>
</evidence>
<dbReference type="EMBL" id="JAAMPI010001498">
    <property type="protein sequence ID" value="KAF4624984.1"/>
    <property type="molecule type" value="Genomic_DNA"/>
</dbReference>
<keyword evidence="4 14" id="KW-0349">Heme</keyword>
<evidence type="ECO:0000256" key="8">
    <source>
        <dbReference type="ARBA" id="ARBA00022989"/>
    </source>
</evidence>
<dbReference type="Pfam" id="PF00173">
    <property type="entry name" value="Cyt-b5"/>
    <property type="match status" value="1"/>
</dbReference>
<comment type="caution">
    <text evidence="16">The sequence shown here is derived from an EMBL/GenBank/DDBJ whole genome shotgun (WGS) entry which is preliminary data.</text>
</comment>
<dbReference type="InterPro" id="IPR036400">
    <property type="entry name" value="Cyt_B5-like_heme/steroid_sf"/>
</dbReference>
<evidence type="ECO:0000256" key="7">
    <source>
        <dbReference type="ARBA" id="ARBA00022832"/>
    </source>
</evidence>
<dbReference type="GO" id="GO:0006636">
    <property type="term" value="P:unsaturated fatty acid biosynthetic process"/>
    <property type="evidence" value="ECO:0007669"/>
    <property type="project" value="TreeGrafter"/>
</dbReference>
<evidence type="ECO:0000256" key="4">
    <source>
        <dbReference type="ARBA" id="ARBA00022617"/>
    </source>
</evidence>
<dbReference type="InterPro" id="IPR001522">
    <property type="entry name" value="FADS-1_CS"/>
</dbReference>
<evidence type="ECO:0000313" key="16">
    <source>
        <dbReference type="EMBL" id="KAF4624984.1"/>
    </source>
</evidence>
<organism evidence="16 17">
    <name type="scientific">Cudoniella acicularis</name>
    <dbReference type="NCBI Taxonomy" id="354080"/>
    <lineage>
        <taxon>Eukaryota</taxon>
        <taxon>Fungi</taxon>
        <taxon>Dikarya</taxon>
        <taxon>Ascomycota</taxon>
        <taxon>Pezizomycotina</taxon>
        <taxon>Leotiomycetes</taxon>
        <taxon>Helotiales</taxon>
        <taxon>Tricladiaceae</taxon>
        <taxon>Cudoniella</taxon>
    </lineage>
</organism>
<comment type="subcellular location">
    <subcellularLocation>
        <location evidence="1">Membrane</location>
        <topology evidence="1">Multi-pass membrane protein</topology>
    </subcellularLocation>
</comment>
<keyword evidence="7" id="KW-0276">Fatty acid metabolism</keyword>
<dbReference type="PROSITE" id="PS50255">
    <property type="entry name" value="CYTOCHROME_B5_2"/>
    <property type="match status" value="1"/>
</dbReference>
<dbReference type="Proteomes" id="UP000566819">
    <property type="component" value="Unassembled WGS sequence"/>
</dbReference>
<proteinExistence type="inferred from homology"/>
<keyword evidence="12 14" id="KW-0472">Membrane</keyword>
<dbReference type="PRINTS" id="PR00363">
    <property type="entry name" value="CYTOCHROMEB5"/>
</dbReference>
<name>A0A8H4RA37_9HELO</name>
<dbReference type="PROSITE" id="PS00191">
    <property type="entry name" value="CYTOCHROME_B5_1"/>
    <property type="match status" value="1"/>
</dbReference>
<keyword evidence="13" id="KW-0275">Fatty acid biosynthesis</keyword>
<evidence type="ECO:0000256" key="3">
    <source>
        <dbReference type="ARBA" id="ARBA00022516"/>
    </source>
</evidence>
<evidence type="ECO:0000256" key="13">
    <source>
        <dbReference type="ARBA" id="ARBA00023160"/>
    </source>
</evidence>